<feature type="transmembrane region" description="Helical" evidence="2">
    <location>
        <begin position="54"/>
        <end position="74"/>
    </location>
</feature>
<gene>
    <name evidence="3" type="ORF">METZ01_LOCUS16909</name>
</gene>
<feature type="region of interest" description="Disordered" evidence="1">
    <location>
        <begin position="250"/>
        <end position="272"/>
    </location>
</feature>
<evidence type="ECO:0000256" key="1">
    <source>
        <dbReference type="SAM" id="MobiDB-lite"/>
    </source>
</evidence>
<dbReference type="InterPro" id="IPR035168">
    <property type="entry name" value="DUF5317"/>
</dbReference>
<feature type="transmembrane region" description="Helical" evidence="2">
    <location>
        <begin position="80"/>
        <end position="98"/>
    </location>
</feature>
<feature type="transmembrane region" description="Helical" evidence="2">
    <location>
        <begin position="105"/>
        <end position="123"/>
    </location>
</feature>
<proteinExistence type="predicted"/>
<keyword evidence="2" id="KW-1133">Transmembrane helix</keyword>
<keyword evidence="2" id="KW-0812">Transmembrane</keyword>
<keyword evidence="2" id="KW-0472">Membrane</keyword>
<dbReference type="AlphaFoldDB" id="A0A381PAP6"/>
<protein>
    <submittedName>
        <fullName evidence="3">Uncharacterized protein</fullName>
    </submittedName>
</protein>
<dbReference type="Pfam" id="PF17248">
    <property type="entry name" value="DUF5317"/>
    <property type="match status" value="1"/>
</dbReference>
<evidence type="ECO:0000256" key="2">
    <source>
        <dbReference type="SAM" id="Phobius"/>
    </source>
</evidence>
<organism evidence="3">
    <name type="scientific">marine metagenome</name>
    <dbReference type="NCBI Taxonomy" id="408172"/>
    <lineage>
        <taxon>unclassified sequences</taxon>
        <taxon>metagenomes</taxon>
        <taxon>ecological metagenomes</taxon>
    </lineage>
</organism>
<evidence type="ECO:0000313" key="3">
    <source>
        <dbReference type="EMBL" id="SUZ64055.1"/>
    </source>
</evidence>
<dbReference type="EMBL" id="UINC01000928">
    <property type="protein sequence ID" value="SUZ64055.1"/>
    <property type="molecule type" value="Genomic_DNA"/>
</dbReference>
<feature type="region of interest" description="Disordered" evidence="1">
    <location>
        <begin position="215"/>
        <end position="236"/>
    </location>
</feature>
<sequence length="272" mass="29065">MLQSHSNWGEATLRNLMRPVASSPMYLIPLALLAGAAAGLFIRGSFDYLLATRIVFWPIPVIGIAVQGLVSSGLGVPYPTLLTAVAMVLVAVTCAMNLHLTGASVILFGTILNLLPLVLNGYMPVTTEAVVKAGITDYASIDLVQLGATRAFETGGETLLFLGAIVPIRWLNEVFSFGDLVIACGLANLGFRLFFPLRETASYYDEALDYDQYRDPNQPDPFDDYNPNDSAWGEPLTADAGSVTQVVLPPKPQPGLGTIEGSASFGAHDEET</sequence>
<accession>A0A381PAP6</accession>
<feature type="transmembrane region" description="Helical" evidence="2">
    <location>
        <begin position="20"/>
        <end position="42"/>
    </location>
</feature>
<name>A0A381PAP6_9ZZZZ</name>
<reference evidence="3" key="1">
    <citation type="submission" date="2018-05" db="EMBL/GenBank/DDBJ databases">
        <authorList>
            <person name="Lanie J.A."/>
            <person name="Ng W.-L."/>
            <person name="Kazmierczak K.M."/>
            <person name="Andrzejewski T.M."/>
            <person name="Davidsen T.M."/>
            <person name="Wayne K.J."/>
            <person name="Tettelin H."/>
            <person name="Glass J.I."/>
            <person name="Rusch D."/>
            <person name="Podicherti R."/>
            <person name="Tsui H.-C.T."/>
            <person name="Winkler M.E."/>
        </authorList>
    </citation>
    <scope>NUCLEOTIDE SEQUENCE</scope>
</reference>